<dbReference type="CDD" id="cd18644">
    <property type="entry name" value="CD_polycomb"/>
    <property type="match status" value="1"/>
</dbReference>
<feature type="compositionally biased region" description="Basic and acidic residues" evidence="3">
    <location>
        <begin position="288"/>
        <end position="308"/>
    </location>
</feature>
<feature type="compositionally biased region" description="Acidic residues" evidence="3">
    <location>
        <begin position="82"/>
        <end position="95"/>
    </location>
</feature>
<dbReference type="PROSITE" id="PS50013">
    <property type="entry name" value="CHROMO_2"/>
    <property type="match status" value="1"/>
</dbReference>
<dbReference type="SMART" id="SM00298">
    <property type="entry name" value="CHROMO"/>
    <property type="match status" value="1"/>
</dbReference>
<proteinExistence type="predicted"/>
<feature type="region of interest" description="Disordered" evidence="3">
    <location>
        <begin position="51"/>
        <end position="242"/>
    </location>
</feature>
<keyword evidence="6" id="KW-1185">Reference proteome</keyword>
<organism evidence="5 6">
    <name type="scientific">Hypothenemus hampei</name>
    <name type="common">Coffee berry borer</name>
    <dbReference type="NCBI Taxonomy" id="57062"/>
    <lineage>
        <taxon>Eukaryota</taxon>
        <taxon>Metazoa</taxon>
        <taxon>Ecdysozoa</taxon>
        <taxon>Arthropoda</taxon>
        <taxon>Hexapoda</taxon>
        <taxon>Insecta</taxon>
        <taxon>Pterygota</taxon>
        <taxon>Neoptera</taxon>
        <taxon>Endopterygota</taxon>
        <taxon>Coleoptera</taxon>
        <taxon>Polyphaga</taxon>
        <taxon>Cucujiformia</taxon>
        <taxon>Curculionidae</taxon>
        <taxon>Scolytinae</taxon>
        <taxon>Hypothenemus</taxon>
    </lineage>
</organism>
<feature type="region of interest" description="Disordered" evidence="3">
    <location>
        <begin position="280"/>
        <end position="316"/>
    </location>
</feature>
<dbReference type="InterPro" id="IPR052458">
    <property type="entry name" value="PcG_PRC1-like_component"/>
</dbReference>
<accession>A0ABD1EAD0</accession>
<dbReference type="Pfam" id="PF00385">
    <property type="entry name" value="Chromo"/>
    <property type="match status" value="1"/>
</dbReference>
<dbReference type="GO" id="GO:0005634">
    <property type="term" value="C:nucleus"/>
    <property type="evidence" value="ECO:0007669"/>
    <property type="project" value="UniProtKB-SubCell"/>
</dbReference>
<keyword evidence="2" id="KW-0539">Nucleus</keyword>
<feature type="compositionally biased region" description="Polar residues" evidence="3">
    <location>
        <begin position="190"/>
        <end position="201"/>
    </location>
</feature>
<dbReference type="Proteomes" id="UP001566132">
    <property type="component" value="Unassembled WGS sequence"/>
</dbReference>
<dbReference type="InterPro" id="IPR016197">
    <property type="entry name" value="Chromo-like_dom_sf"/>
</dbReference>
<comment type="caution">
    <text evidence="5">The sequence shown here is derived from an EMBL/GenBank/DDBJ whole genome shotgun (WGS) entry which is preliminary data.</text>
</comment>
<dbReference type="InterPro" id="IPR023780">
    <property type="entry name" value="Chromo_domain"/>
</dbReference>
<evidence type="ECO:0000259" key="4">
    <source>
        <dbReference type="PROSITE" id="PS50013"/>
    </source>
</evidence>
<dbReference type="SUPFAM" id="SSF54160">
    <property type="entry name" value="Chromo domain-like"/>
    <property type="match status" value="1"/>
</dbReference>
<evidence type="ECO:0000256" key="3">
    <source>
        <dbReference type="SAM" id="MobiDB-lite"/>
    </source>
</evidence>
<feature type="compositionally biased region" description="Low complexity" evidence="3">
    <location>
        <begin position="233"/>
        <end position="242"/>
    </location>
</feature>
<dbReference type="InterPro" id="IPR033773">
    <property type="entry name" value="CBX7_C"/>
</dbReference>
<dbReference type="PANTHER" id="PTHR46389:SF3">
    <property type="entry name" value="POLYCOMB GROUP PROTEIN PC"/>
    <property type="match status" value="1"/>
</dbReference>
<feature type="compositionally biased region" description="Basic and acidic residues" evidence="3">
    <location>
        <begin position="112"/>
        <end position="135"/>
    </location>
</feature>
<dbReference type="GO" id="GO:0005694">
    <property type="term" value="C:chromosome"/>
    <property type="evidence" value="ECO:0007669"/>
    <property type="project" value="UniProtKB-ARBA"/>
</dbReference>
<evidence type="ECO:0000313" key="6">
    <source>
        <dbReference type="Proteomes" id="UP001566132"/>
    </source>
</evidence>
<feature type="domain" description="Chromo" evidence="4">
    <location>
        <begin position="9"/>
        <end position="67"/>
    </location>
</feature>
<dbReference type="Gene3D" id="2.40.50.40">
    <property type="match status" value="1"/>
</dbReference>
<evidence type="ECO:0000256" key="2">
    <source>
        <dbReference type="ARBA" id="ARBA00023242"/>
    </source>
</evidence>
<dbReference type="PROSITE" id="PS00598">
    <property type="entry name" value="CHROMO_1"/>
    <property type="match status" value="1"/>
</dbReference>
<name>A0ABD1EAD0_HYPHA</name>
<sequence>MESLGDRVYAAERIMKKRVRKGVVEYYVKWKGWSQRHNTWEPEENILDGRLIEQFESSQKSEGGAKRGPKKKEKKEPPKEIESDDEERSGDDSQDETIPLETEKEHKHRVKKSEEKDHVDNIVKLEDAKSKKEETAPETDSLNAPSEKDEKLSVKSSSDDDDMPLLPRLEHGTKRKAEVLSKESGKIGVTITTSNSSSDSATPAKLPKLSSKHIAAQSAKNQTKQSTKRDDAAVPTTSAIPSTASPTILTATAPISNPEKAQSLDNKQVIIDAALPHCSTKEAASPAETEKRPEKVEVQVQEKKEIKPTIRNNHNNENDYAEFTSLSSEYWLARNPVANQVFITDVSVNSKSVTIRECKTEKGFFKERMGKSDSSNSSN</sequence>
<dbReference type="EMBL" id="JBDJPC010000009">
    <property type="protein sequence ID" value="KAL1491525.1"/>
    <property type="molecule type" value="Genomic_DNA"/>
</dbReference>
<dbReference type="AlphaFoldDB" id="A0ABD1EAD0"/>
<dbReference type="Pfam" id="PF17218">
    <property type="entry name" value="CBX7_C"/>
    <property type="match status" value="1"/>
</dbReference>
<dbReference type="PANTHER" id="PTHR46389">
    <property type="entry name" value="POLYCOMB GROUP PROTEIN PC"/>
    <property type="match status" value="1"/>
</dbReference>
<dbReference type="InterPro" id="IPR017984">
    <property type="entry name" value="Chromo_dom_subgr"/>
</dbReference>
<dbReference type="InterPro" id="IPR023779">
    <property type="entry name" value="Chromodomain_CS"/>
</dbReference>
<protein>
    <recommendedName>
        <fullName evidence="4">Chromo domain-containing protein</fullName>
    </recommendedName>
</protein>
<reference evidence="5 6" key="1">
    <citation type="submission" date="2024-05" db="EMBL/GenBank/DDBJ databases">
        <title>Genetic variation in Jamaican populations of the coffee berry borer (Hypothenemus hampei).</title>
        <authorList>
            <person name="Errbii M."/>
            <person name="Myrie A."/>
        </authorList>
    </citation>
    <scope>NUCLEOTIDE SEQUENCE [LARGE SCALE GENOMIC DNA]</scope>
    <source>
        <strain evidence="5">JA-Hopewell-2020-01-JO</strain>
        <tissue evidence="5">Whole body</tissue>
    </source>
</reference>
<evidence type="ECO:0000313" key="5">
    <source>
        <dbReference type="EMBL" id="KAL1491525.1"/>
    </source>
</evidence>
<feature type="compositionally biased region" description="Basic and acidic residues" evidence="3">
    <location>
        <begin position="168"/>
        <end position="185"/>
    </location>
</feature>
<evidence type="ECO:0000256" key="1">
    <source>
        <dbReference type="ARBA" id="ARBA00004123"/>
    </source>
</evidence>
<comment type="subcellular location">
    <subcellularLocation>
        <location evidence="1">Nucleus</location>
    </subcellularLocation>
</comment>
<gene>
    <name evidence="5" type="ORF">ABEB36_012109</name>
</gene>
<dbReference type="PRINTS" id="PR00504">
    <property type="entry name" value="CHROMODOMAIN"/>
</dbReference>
<dbReference type="InterPro" id="IPR000953">
    <property type="entry name" value="Chromo/chromo_shadow_dom"/>
</dbReference>